<dbReference type="PRINTS" id="PR00205">
    <property type="entry name" value="CADHERIN"/>
</dbReference>
<dbReference type="GO" id="GO:0008013">
    <property type="term" value="F:beta-catenin binding"/>
    <property type="evidence" value="ECO:0007669"/>
    <property type="project" value="TreeGrafter"/>
</dbReference>
<dbReference type="InterPro" id="IPR002126">
    <property type="entry name" value="Cadherin-like_dom"/>
</dbReference>
<evidence type="ECO:0000256" key="1">
    <source>
        <dbReference type="ARBA" id="ARBA00004370"/>
    </source>
</evidence>
<dbReference type="PANTHER" id="PTHR24027:SF80">
    <property type="entry name" value="CADHERIN-13"/>
    <property type="match status" value="1"/>
</dbReference>
<keyword evidence="9" id="KW-1185">Reference proteome</keyword>
<dbReference type="GeneTree" id="ENSGT00940000155218"/>
<dbReference type="GO" id="GO:0007498">
    <property type="term" value="P:mesoderm development"/>
    <property type="evidence" value="ECO:0007669"/>
    <property type="project" value="UniProtKB-ARBA"/>
</dbReference>
<proteinExistence type="predicted"/>
<evidence type="ECO:0000313" key="9">
    <source>
        <dbReference type="Proteomes" id="UP000265020"/>
    </source>
</evidence>
<feature type="domain" description="Cadherin" evidence="7">
    <location>
        <begin position="434"/>
        <end position="530"/>
    </location>
</feature>
<organism evidence="8 9">
    <name type="scientific">Cyprinodon variegatus</name>
    <name type="common">Sheepshead minnow</name>
    <dbReference type="NCBI Taxonomy" id="28743"/>
    <lineage>
        <taxon>Eukaryota</taxon>
        <taxon>Metazoa</taxon>
        <taxon>Chordata</taxon>
        <taxon>Craniata</taxon>
        <taxon>Vertebrata</taxon>
        <taxon>Euteleostomi</taxon>
        <taxon>Actinopterygii</taxon>
        <taxon>Neopterygii</taxon>
        <taxon>Teleostei</taxon>
        <taxon>Neoteleostei</taxon>
        <taxon>Acanthomorphata</taxon>
        <taxon>Ovalentaria</taxon>
        <taxon>Atherinomorphae</taxon>
        <taxon>Cyprinodontiformes</taxon>
        <taxon>Cyprinodontidae</taxon>
        <taxon>Cyprinodon</taxon>
    </lineage>
</organism>
<reference evidence="8" key="2">
    <citation type="submission" date="2025-09" db="UniProtKB">
        <authorList>
            <consortium name="Ensembl"/>
        </authorList>
    </citation>
    <scope>IDENTIFICATION</scope>
</reference>
<dbReference type="AlphaFoldDB" id="A0A3Q2CSQ9"/>
<dbReference type="InterPro" id="IPR020894">
    <property type="entry name" value="Cadherin_CS"/>
</dbReference>
<dbReference type="GO" id="GO:0000902">
    <property type="term" value="P:cell morphogenesis"/>
    <property type="evidence" value="ECO:0007669"/>
    <property type="project" value="TreeGrafter"/>
</dbReference>
<dbReference type="GO" id="GO:0005509">
    <property type="term" value="F:calcium ion binding"/>
    <property type="evidence" value="ECO:0007669"/>
    <property type="project" value="UniProtKB-UniRule"/>
</dbReference>
<feature type="domain" description="Cadherin" evidence="7">
    <location>
        <begin position="230"/>
        <end position="327"/>
    </location>
</feature>
<dbReference type="GO" id="GO:0016339">
    <property type="term" value="P:calcium-dependent cell-cell adhesion via plasma membrane cell adhesion molecules"/>
    <property type="evidence" value="ECO:0007669"/>
    <property type="project" value="TreeGrafter"/>
</dbReference>
<feature type="domain" description="Cadherin" evidence="7">
    <location>
        <begin position="96"/>
        <end position="213"/>
    </location>
</feature>
<dbReference type="GO" id="GO:0042074">
    <property type="term" value="P:cell migration involved in gastrulation"/>
    <property type="evidence" value="ECO:0007669"/>
    <property type="project" value="UniProtKB-ARBA"/>
</dbReference>
<sequence length="589" mass="64406">MMPAVDQRRLGVISPAKPMNQIFRLKGPGADQDPKGLFTIDIDTGDVSVSRSLDREIIDSYLLEVSTTDFSGNVIEGPAILVITVIDQNDNRPIFKESRYTGEVLEGSPTGTTVMTMMAFDADDPSTDNAVLRYNIIRQSPDKPSPNMFYIDAERGDIVTVISPTLLDRETLPTTTYELEIVAKDMAGSEVGLTGTATATITITDKNDHAPEFTHPLFEAHVHEGSRGVIVNLTVDDRDDPATGAWRAMYSIISGDPKQSFEIQTNPDNNEGMLSVVKPLDYETVELHTLLIRVENEDPLVPDVGYGPSSTATVRVTVEGINEGPVFFPDPLIVTRMENIPVGSFVASLNATDPDIREIQSIRYSVLRDPAGWLSVNPVRGTVNTSAALDRESPYVQANKYTALFIATDNGTPPATGTGTLIIHLEDYNDNAPFVVPSVAQVCEDANDLNVAIVGGRDKDLPPNAAPYKIELGKQPGLDKIWRVTRLNSTHSQIMLLQSLKKANYQLPLLITDSGVPPLSNSTEVKVQVCICTKTKRYCSSAHSHRTSLVVLLATLLLVPLCKYHKTTPTQLHPAEAVCHFRIIYCPDL</sequence>
<feature type="domain" description="Cadherin" evidence="7">
    <location>
        <begin position="328"/>
        <end position="435"/>
    </location>
</feature>
<evidence type="ECO:0000256" key="3">
    <source>
        <dbReference type="ARBA" id="ARBA00022737"/>
    </source>
</evidence>
<dbReference type="GO" id="GO:0044331">
    <property type="term" value="P:cell-cell adhesion mediated by cadherin"/>
    <property type="evidence" value="ECO:0007669"/>
    <property type="project" value="TreeGrafter"/>
</dbReference>
<dbReference type="SUPFAM" id="SSF49313">
    <property type="entry name" value="Cadherin-like"/>
    <property type="match status" value="5"/>
</dbReference>
<dbReference type="Proteomes" id="UP000265020">
    <property type="component" value="Unassembled WGS sequence"/>
</dbReference>
<reference evidence="8" key="1">
    <citation type="submission" date="2025-08" db="UniProtKB">
        <authorList>
            <consortium name="Ensembl"/>
        </authorList>
    </citation>
    <scope>IDENTIFICATION</scope>
</reference>
<accession>A0A3Q2CSQ9</accession>
<dbReference type="Gene3D" id="2.60.40.60">
    <property type="entry name" value="Cadherins"/>
    <property type="match status" value="5"/>
</dbReference>
<dbReference type="GO" id="GO:0045296">
    <property type="term" value="F:cadherin binding"/>
    <property type="evidence" value="ECO:0007669"/>
    <property type="project" value="TreeGrafter"/>
</dbReference>
<keyword evidence="4 6" id="KW-0106">Calcium</keyword>
<dbReference type="GO" id="GO:0030010">
    <property type="term" value="P:establishment of cell polarity"/>
    <property type="evidence" value="ECO:0007669"/>
    <property type="project" value="UniProtKB-ARBA"/>
</dbReference>
<dbReference type="InterPro" id="IPR039808">
    <property type="entry name" value="Cadherin"/>
</dbReference>
<evidence type="ECO:0000256" key="4">
    <source>
        <dbReference type="ARBA" id="ARBA00022837"/>
    </source>
</evidence>
<dbReference type="Pfam" id="PF00028">
    <property type="entry name" value="Cadherin"/>
    <property type="match status" value="5"/>
</dbReference>
<comment type="subcellular location">
    <subcellularLocation>
        <location evidence="1">Membrane</location>
    </subcellularLocation>
</comment>
<dbReference type="GO" id="GO:0016342">
    <property type="term" value="C:catenin complex"/>
    <property type="evidence" value="ECO:0007669"/>
    <property type="project" value="TreeGrafter"/>
</dbReference>
<dbReference type="GO" id="GO:0007156">
    <property type="term" value="P:homophilic cell adhesion via plasma membrane adhesion molecules"/>
    <property type="evidence" value="ECO:0007669"/>
    <property type="project" value="InterPro"/>
</dbReference>
<dbReference type="GO" id="GO:0060027">
    <property type="term" value="P:convergent extension involved in gastrulation"/>
    <property type="evidence" value="ECO:0007669"/>
    <property type="project" value="UniProtKB-ARBA"/>
</dbReference>
<dbReference type="GO" id="GO:0055113">
    <property type="term" value="P:epiboly involved in gastrulation with mouth forming second"/>
    <property type="evidence" value="ECO:0007669"/>
    <property type="project" value="UniProtKB-ARBA"/>
</dbReference>
<keyword evidence="5" id="KW-0472">Membrane</keyword>
<evidence type="ECO:0000313" key="8">
    <source>
        <dbReference type="Ensembl" id="ENSCVAP00000008654.1"/>
    </source>
</evidence>
<dbReference type="GO" id="GO:0034332">
    <property type="term" value="P:adherens junction organization"/>
    <property type="evidence" value="ECO:0007669"/>
    <property type="project" value="UniProtKB-ARBA"/>
</dbReference>
<evidence type="ECO:0000256" key="2">
    <source>
        <dbReference type="ARBA" id="ARBA00022685"/>
    </source>
</evidence>
<evidence type="ECO:0000256" key="5">
    <source>
        <dbReference type="ARBA" id="ARBA00023136"/>
    </source>
</evidence>
<dbReference type="GO" id="GO:0005912">
    <property type="term" value="C:adherens junction"/>
    <property type="evidence" value="ECO:0007669"/>
    <property type="project" value="TreeGrafter"/>
</dbReference>
<keyword evidence="2" id="KW-0165">Cleavage on pair of basic residues</keyword>
<evidence type="ECO:0000256" key="6">
    <source>
        <dbReference type="PROSITE-ProRule" id="PRU00043"/>
    </source>
</evidence>
<dbReference type="GO" id="GO:0005737">
    <property type="term" value="C:cytoplasm"/>
    <property type="evidence" value="ECO:0007669"/>
    <property type="project" value="UniProtKB-SubCell"/>
</dbReference>
<dbReference type="GO" id="GO:0001841">
    <property type="term" value="P:neural tube formation"/>
    <property type="evidence" value="ECO:0007669"/>
    <property type="project" value="UniProtKB-ARBA"/>
</dbReference>
<keyword evidence="3" id="KW-0677">Repeat</keyword>
<dbReference type="GO" id="GO:0001764">
    <property type="term" value="P:neuron migration"/>
    <property type="evidence" value="ECO:0007669"/>
    <property type="project" value="UniProtKB-ARBA"/>
</dbReference>
<dbReference type="PROSITE" id="PS00232">
    <property type="entry name" value="CADHERIN_1"/>
    <property type="match status" value="2"/>
</dbReference>
<dbReference type="GO" id="GO:0007043">
    <property type="term" value="P:cell-cell junction assembly"/>
    <property type="evidence" value="ECO:0007669"/>
    <property type="project" value="TreeGrafter"/>
</dbReference>
<dbReference type="Ensembl" id="ENSCVAT00000001256.1">
    <property type="protein sequence ID" value="ENSCVAP00000008654.1"/>
    <property type="gene ID" value="ENSCVAG00000010535.1"/>
</dbReference>
<dbReference type="CDD" id="cd11304">
    <property type="entry name" value="Cadherin_repeat"/>
    <property type="match status" value="4"/>
</dbReference>
<feature type="domain" description="Cadherin" evidence="7">
    <location>
        <begin position="23"/>
        <end position="95"/>
    </location>
</feature>
<evidence type="ECO:0000259" key="7">
    <source>
        <dbReference type="PROSITE" id="PS50268"/>
    </source>
</evidence>
<dbReference type="GO" id="GO:0007398">
    <property type="term" value="P:ectoderm development"/>
    <property type="evidence" value="ECO:0007669"/>
    <property type="project" value="UniProtKB-ARBA"/>
</dbReference>
<protein>
    <submittedName>
        <fullName evidence="8">Cadherin 13, H-cadherin (heart)</fullName>
    </submittedName>
</protein>
<name>A0A3Q2CSQ9_CYPVA</name>
<dbReference type="InterPro" id="IPR015919">
    <property type="entry name" value="Cadherin-like_sf"/>
</dbReference>
<dbReference type="SMART" id="SM00112">
    <property type="entry name" value="CA"/>
    <property type="match status" value="5"/>
</dbReference>
<dbReference type="PROSITE" id="PS50268">
    <property type="entry name" value="CADHERIN_2"/>
    <property type="match status" value="5"/>
</dbReference>
<dbReference type="PANTHER" id="PTHR24027">
    <property type="entry name" value="CADHERIN-23"/>
    <property type="match status" value="1"/>
</dbReference>